<feature type="transmembrane region" description="Helical" evidence="1">
    <location>
        <begin position="135"/>
        <end position="158"/>
    </location>
</feature>
<proteinExistence type="predicted"/>
<evidence type="ECO:0000256" key="1">
    <source>
        <dbReference type="SAM" id="Phobius"/>
    </source>
</evidence>
<dbReference type="NCBIfam" id="NF033503">
    <property type="entry name" value="LarB"/>
    <property type="match status" value="1"/>
</dbReference>
<dbReference type="Proteomes" id="UP001165652">
    <property type="component" value="Unassembled WGS sequence"/>
</dbReference>
<dbReference type="InterPro" id="IPR000031">
    <property type="entry name" value="PurE_dom"/>
</dbReference>
<dbReference type="Gene3D" id="3.40.50.1970">
    <property type="match status" value="1"/>
</dbReference>
<keyword evidence="1" id="KW-0472">Membrane</keyword>
<keyword evidence="1" id="KW-1133">Transmembrane helix</keyword>
<name>A0ABT5JGP3_RHOTP</name>
<protein>
    <submittedName>
        <fullName evidence="3">Nickel pincer cofactor biosynthesis protein LarB</fullName>
    </submittedName>
</protein>
<organism evidence="3 4">
    <name type="scientific">Rhodoplanes tepidamans</name>
    <name type="common">Rhodoplanes cryptolactis</name>
    <dbReference type="NCBI Taxonomy" id="200616"/>
    <lineage>
        <taxon>Bacteria</taxon>
        <taxon>Pseudomonadati</taxon>
        <taxon>Pseudomonadota</taxon>
        <taxon>Alphaproteobacteria</taxon>
        <taxon>Hyphomicrobiales</taxon>
        <taxon>Nitrobacteraceae</taxon>
        <taxon>Rhodoplanes</taxon>
    </lineage>
</organism>
<dbReference type="RefSeq" id="WP_272779479.1">
    <property type="nucleotide sequence ID" value="NZ_JAQQLI010000048.1"/>
</dbReference>
<dbReference type="PANTHER" id="PTHR43064:SF1">
    <property type="entry name" value="SLL1489 PROTEIN"/>
    <property type="match status" value="1"/>
</dbReference>
<sequence>MTEFELDWQREARIGIPEAVLCGSKSPAQIDAILDAADDRRLLLTRLDADKLSRLAARHRAALDHDPLSATAFHGAVEAPTLPGPCIVCAGTSDMPVVREAARTLAFSGRCSTVVADVGVAGLWRLMRRIDEIRAFPVVIAVAGMEGALFSVIAGLVAAPVIAVPVSVGYGVATGGTTALHSALASCATGITAVNIDNGFGAACAALRILNRMAASDAPG</sequence>
<feature type="domain" description="PurE" evidence="2">
    <location>
        <begin position="83"/>
        <end position="215"/>
    </location>
</feature>
<accession>A0ABT5JGP3</accession>
<reference evidence="3" key="2">
    <citation type="submission" date="2023-02" db="EMBL/GenBank/DDBJ databases">
        <authorList>
            <person name="Rayyan A."/>
            <person name="Meyer T."/>
            <person name="Kyndt J.A."/>
        </authorList>
    </citation>
    <scope>NUCLEOTIDE SEQUENCE</scope>
    <source>
        <strain evidence="3">DSM 9987</strain>
    </source>
</reference>
<dbReference type="SMART" id="SM01001">
    <property type="entry name" value="AIRC"/>
    <property type="match status" value="1"/>
</dbReference>
<keyword evidence="1" id="KW-0812">Transmembrane</keyword>
<evidence type="ECO:0000313" key="4">
    <source>
        <dbReference type="Proteomes" id="UP001165652"/>
    </source>
</evidence>
<comment type="caution">
    <text evidence="3">The sequence shown here is derived from an EMBL/GenBank/DDBJ whole genome shotgun (WGS) entry which is preliminary data.</text>
</comment>
<dbReference type="SUPFAM" id="SSF52255">
    <property type="entry name" value="N5-CAIR mutase (phosphoribosylaminoimidazole carboxylase, PurE)"/>
    <property type="match status" value="1"/>
</dbReference>
<dbReference type="InterPro" id="IPR039476">
    <property type="entry name" value="P2CMN_synthase_LarB"/>
</dbReference>
<dbReference type="EMBL" id="JAQQLI010000048">
    <property type="protein sequence ID" value="MDC7788648.1"/>
    <property type="molecule type" value="Genomic_DNA"/>
</dbReference>
<evidence type="ECO:0000259" key="2">
    <source>
        <dbReference type="SMART" id="SM01001"/>
    </source>
</evidence>
<gene>
    <name evidence="3" type="primary">larB</name>
    <name evidence="3" type="ORF">PQJ73_23410</name>
</gene>
<evidence type="ECO:0000313" key="3">
    <source>
        <dbReference type="EMBL" id="MDC7788648.1"/>
    </source>
</evidence>
<reference evidence="3" key="1">
    <citation type="journal article" date="2023" name="Microbiol Resour">
        <title>Genome Sequences of Rhodoplanes serenus and Two Thermotolerant Strains, Rhodoplanes tepidamans and 'Rhodoplanes cryptolactis,' Further Refine the Genus.</title>
        <authorList>
            <person name="Rayyan A.A."/>
            <person name="Kyndt J.A."/>
        </authorList>
    </citation>
    <scope>NUCLEOTIDE SEQUENCE</scope>
    <source>
        <strain evidence="3">DSM 9987</strain>
    </source>
</reference>
<keyword evidence="4" id="KW-1185">Reference proteome</keyword>
<dbReference type="PANTHER" id="PTHR43064">
    <property type="entry name" value="PHOSPHORIBOSYLAMINOIMIDAZOLE CARBOXYLASE-RELATED"/>
    <property type="match status" value="1"/>
</dbReference>
<dbReference type="Pfam" id="PF00731">
    <property type="entry name" value="AIRC"/>
    <property type="match status" value="1"/>
</dbReference>